<dbReference type="InterPro" id="IPR044665">
    <property type="entry name" value="E_coli_cyclophilin_A-like"/>
</dbReference>
<dbReference type="PRINTS" id="PR00153">
    <property type="entry name" value="CSAPPISMRASE"/>
</dbReference>
<evidence type="ECO:0000256" key="2">
    <source>
        <dbReference type="ARBA" id="ARBA00023110"/>
    </source>
</evidence>
<evidence type="ECO:0000256" key="1">
    <source>
        <dbReference type="ARBA" id="ARBA00013194"/>
    </source>
</evidence>
<dbReference type="eggNOG" id="COG2931">
    <property type="taxonomic scope" value="Bacteria"/>
</dbReference>
<dbReference type="InterPro" id="IPR011049">
    <property type="entry name" value="Serralysin-like_metalloprot_C"/>
</dbReference>
<evidence type="ECO:0000256" key="4">
    <source>
        <dbReference type="SAM" id="MobiDB-lite"/>
    </source>
</evidence>
<dbReference type="Gene3D" id="2.40.100.10">
    <property type="entry name" value="Cyclophilin-like"/>
    <property type="match status" value="1"/>
</dbReference>
<evidence type="ECO:0000313" key="6">
    <source>
        <dbReference type="EMBL" id="ABG51894.1"/>
    </source>
</evidence>
<dbReference type="GO" id="GO:0005509">
    <property type="term" value="F:calcium ion binding"/>
    <property type="evidence" value="ECO:0007669"/>
    <property type="project" value="InterPro"/>
</dbReference>
<dbReference type="PROSITE" id="PS50072">
    <property type="entry name" value="CSA_PPIASE_2"/>
    <property type="match status" value="1"/>
</dbReference>
<feature type="region of interest" description="Disordered" evidence="4">
    <location>
        <begin position="305"/>
        <end position="343"/>
    </location>
</feature>
<feature type="compositionally biased region" description="Acidic residues" evidence="4">
    <location>
        <begin position="305"/>
        <end position="316"/>
    </location>
</feature>
<dbReference type="Pfam" id="PF00160">
    <property type="entry name" value="Pro_isomerase"/>
    <property type="match status" value="1"/>
</dbReference>
<evidence type="ECO:0000256" key="3">
    <source>
        <dbReference type="ARBA" id="ARBA00023235"/>
    </source>
</evidence>
<proteinExistence type="predicted"/>
<dbReference type="Gene3D" id="2.150.10.10">
    <property type="entry name" value="Serralysin-like metalloprotease, C-terminal"/>
    <property type="match status" value="1"/>
</dbReference>
<dbReference type="InterPro" id="IPR018511">
    <property type="entry name" value="Hemolysin-typ_Ca-bd_CS"/>
</dbReference>
<keyword evidence="3 6" id="KW-0413">Isomerase</keyword>
<dbReference type="PRINTS" id="PR00313">
    <property type="entry name" value="CABNDNGRPT"/>
</dbReference>
<feature type="region of interest" description="Disordered" evidence="4">
    <location>
        <begin position="27"/>
        <end position="108"/>
    </location>
</feature>
<dbReference type="PROSITE" id="PS00330">
    <property type="entry name" value="HEMOLYSIN_CALCIUM"/>
    <property type="match status" value="2"/>
</dbReference>
<dbReference type="HOGENOM" id="CLU_615140_0_0_3"/>
<dbReference type="InterPro" id="IPR002130">
    <property type="entry name" value="Cyclophilin-type_PPIase_dom"/>
</dbReference>
<dbReference type="SUPFAM" id="SSF51120">
    <property type="entry name" value="beta-Roll"/>
    <property type="match status" value="1"/>
</dbReference>
<dbReference type="KEGG" id="ter:Tery_2705"/>
<feature type="compositionally biased region" description="Polar residues" evidence="4">
    <location>
        <begin position="328"/>
        <end position="341"/>
    </location>
</feature>
<sequence>MDKTQKFLEQLDLPDLSDQDVVVEMVIQKASQQEETESQQEDIESQEEDTESQEEDTESQQEEAEGQEEDTESQEEDTEGQQEEAEGQEEDTESQEEEAGQREKITIQLNTSSAPVTAANFADLVEKNVYDSLAFHRFVEGFVIQGGDPQGRDPDFPIEDLGGGGYIDLETDEKREIPLEIKIAETGEIVYNEETDEAVALSHEAGVIAMARTQELDTASSQFYFALEDISDQLDGGYAVFGKVSDGFDFLQEIQEGDRILIARVVEGNISSRESDLVTDSDLFNELANKDGTNKVKYLISMDENSENNADSDDSTPDIGDPIEPERSQSQITQDENQATNGDDVIVINQVDESSVVMGLKGNDEITGSDGNDLISGNQGNDSLLGLEGNDWLRGGKGDDELTGGMGDDYLIGDHGTDILTGGAGADSFILRSNTAIEEIEEADMITDFNVGDNDRIIVIAEFTSSEGLSYEFIDNDTVIRLLDNSFILGVVKQTSIENVENNILVVNSDDYALRLG</sequence>
<feature type="compositionally biased region" description="Acidic residues" evidence="4">
    <location>
        <begin position="34"/>
        <end position="98"/>
    </location>
</feature>
<dbReference type="GO" id="GO:0003755">
    <property type="term" value="F:peptidyl-prolyl cis-trans isomerase activity"/>
    <property type="evidence" value="ECO:0007669"/>
    <property type="project" value="UniProtKB-KW"/>
</dbReference>
<dbReference type="Pfam" id="PF00353">
    <property type="entry name" value="HemolysinCabind"/>
    <property type="match status" value="1"/>
</dbReference>
<keyword evidence="2" id="KW-0697">Rotamase</keyword>
<dbReference type="InterPro" id="IPR001343">
    <property type="entry name" value="Hemolysn_Ca-bd"/>
</dbReference>
<dbReference type="STRING" id="203124.Tery_2705"/>
<dbReference type="EMBL" id="CP000393">
    <property type="protein sequence ID" value="ABG51894.1"/>
    <property type="molecule type" value="Genomic_DNA"/>
</dbReference>
<dbReference type="EC" id="5.2.1.8" evidence="1"/>
<name>Q111D0_TRIEI</name>
<dbReference type="eggNOG" id="COG0652">
    <property type="taxonomic scope" value="Bacteria"/>
</dbReference>
<dbReference type="CDD" id="cd01924">
    <property type="entry name" value="cyclophilin_TLP40_like"/>
    <property type="match status" value="1"/>
</dbReference>
<dbReference type="AlphaFoldDB" id="Q111D0"/>
<dbReference type="RefSeq" id="WP_011612256.1">
    <property type="nucleotide sequence ID" value="NC_008312.1"/>
</dbReference>
<organism evidence="6">
    <name type="scientific">Trichodesmium erythraeum (strain IMS101)</name>
    <dbReference type="NCBI Taxonomy" id="203124"/>
    <lineage>
        <taxon>Bacteria</taxon>
        <taxon>Bacillati</taxon>
        <taxon>Cyanobacteriota</taxon>
        <taxon>Cyanophyceae</taxon>
        <taxon>Oscillatoriophycideae</taxon>
        <taxon>Oscillatoriales</taxon>
        <taxon>Microcoleaceae</taxon>
        <taxon>Trichodesmium</taxon>
    </lineage>
</organism>
<dbReference type="OrthoDB" id="9796864at2"/>
<feature type="domain" description="PPIase cyclophilin-type" evidence="5">
    <location>
        <begin position="104"/>
        <end position="256"/>
    </location>
</feature>
<dbReference type="InterPro" id="IPR029000">
    <property type="entry name" value="Cyclophilin-like_dom_sf"/>
</dbReference>
<feature type="region of interest" description="Disordered" evidence="4">
    <location>
        <begin position="1"/>
        <end position="20"/>
    </location>
</feature>
<reference evidence="6" key="1">
    <citation type="submission" date="2006-06" db="EMBL/GenBank/DDBJ databases">
        <title>Complete sequence of Trichodesmium erythraeum IMS101.</title>
        <authorList>
            <consortium name="US DOE Joint Genome Institute"/>
            <person name="Copeland A."/>
            <person name="Lucas S."/>
            <person name="Lapidus A."/>
            <person name="Barry K."/>
            <person name="Detter J.C."/>
            <person name="Glavina del Rio T."/>
            <person name="Hammon N."/>
            <person name="Israni S."/>
            <person name="Dalin E."/>
            <person name="Tice H."/>
            <person name="Pitluck S."/>
            <person name="Kiss H."/>
            <person name="Munk A.C."/>
            <person name="Brettin T."/>
            <person name="Bruce D."/>
            <person name="Han C."/>
            <person name="Tapia R."/>
            <person name="Gilna P."/>
            <person name="Schmutz J."/>
            <person name="Larimer F."/>
            <person name="Land M."/>
            <person name="Hauser L."/>
            <person name="Kyrpides N."/>
            <person name="Kim E."/>
            <person name="Richardson P."/>
        </authorList>
    </citation>
    <scope>NUCLEOTIDE SEQUENCE [LARGE SCALE GENOMIC DNA]</scope>
    <source>
        <strain evidence="6">IMS101</strain>
    </source>
</reference>
<dbReference type="SUPFAM" id="SSF50891">
    <property type="entry name" value="Cyclophilin-like"/>
    <property type="match status" value="1"/>
</dbReference>
<evidence type="ECO:0000259" key="5">
    <source>
        <dbReference type="PROSITE" id="PS50072"/>
    </source>
</evidence>
<accession>Q111D0</accession>
<dbReference type="PANTHER" id="PTHR43246">
    <property type="entry name" value="PEPTIDYL-PROLYL CIS-TRANS ISOMERASE CYP38, CHLOROPLASTIC"/>
    <property type="match status" value="1"/>
</dbReference>
<protein>
    <recommendedName>
        <fullName evidence="1">peptidylprolyl isomerase</fullName>
        <ecNumber evidence="1">5.2.1.8</ecNumber>
    </recommendedName>
</protein>
<gene>
    <name evidence="6" type="ordered locus">Tery_2705</name>
</gene>